<feature type="region of interest" description="Disordered" evidence="1">
    <location>
        <begin position="333"/>
        <end position="366"/>
    </location>
</feature>
<evidence type="ECO:0000313" key="2">
    <source>
        <dbReference type="EMBL" id="CAG7720490.1"/>
    </source>
</evidence>
<dbReference type="EMBL" id="CAJVCH010071107">
    <property type="protein sequence ID" value="CAG7720490.1"/>
    <property type="molecule type" value="Genomic_DNA"/>
</dbReference>
<organism evidence="2 3">
    <name type="scientific">Allacma fusca</name>
    <dbReference type="NCBI Taxonomy" id="39272"/>
    <lineage>
        <taxon>Eukaryota</taxon>
        <taxon>Metazoa</taxon>
        <taxon>Ecdysozoa</taxon>
        <taxon>Arthropoda</taxon>
        <taxon>Hexapoda</taxon>
        <taxon>Collembola</taxon>
        <taxon>Symphypleona</taxon>
        <taxon>Sminthuridae</taxon>
        <taxon>Allacma</taxon>
    </lineage>
</organism>
<comment type="caution">
    <text evidence="2">The sequence shown here is derived from an EMBL/GenBank/DDBJ whole genome shotgun (WGS) entry which is preliminary data.</text>
</comment>
<gene>
    <name evidence="2" type="ORF">AFUS01_LOCUS9764</name>
</gene>
<keyword evidence="3" id="KW-1185">Reference proteome</keyword>
<reference evidence="2" key="1">
    <citation type="submission" date="2021-06" db="EMBL/GenBank/DDBJ databases">
        <authorList>
            <person name="Hodson N. C."/>
            <person name="Mongue J. A."/>
            <person name="Jaron S. K."/>
        </authorList>
    </citation>
    <scope>NUCLEOTIDE SEQUENCE</scope>
</reference>
<feature type="region of interest" description="Disordered" evidence="1">
    <location>
        <begin position="412"/>
        <end position="438"/>
    </location>
</feature>
<evidence type="ECO:0000256" key="1">
    <source>
        <dbReference type="SAM" id="MobiDB-lite"/>
    </source>
</evidence>
<proteinExistence type="predicted"/>
<dbReference type="Pfam" id="PF09741">
    <property type="entry name" value="DUF2045"/>
    <property type="match status" value="1"/>
</dbReference>
<dbReference type="OrthoDB" id="1906921at2759"/>
<name>A0A8J2JHU3_9HEXA</name>
<dbReference type="PANTHER" id="PTHR21477:SF13">
    <property type="entry name" value="KIAA0930"/>
    <property type="match status" value="1"/>
</dbReference>
<feature type="compositionally biased region" description="Low complexity" evidence="1">
    <location>
        <begin position="429"/>
        <end position="438"/>
    </location>
</feature>
<evidence type="ECO:0000313" key="3">
    <source>
        <dbReference type="Proteomes" id="UP000708208"/>
    </source>
</evidence>
<dbReference type="Proteomes" id="UP000708208">
    <property type="component" value="Unassembled WGS sequence"/>
</dbReference>
<dbReference type="InterPro" id="IPR019141">
    <property type="entry name" value="DUF2045"/>
</dbReference>
<sequence>MTCNYKRTTKDRFCTYGMDMEFTKLTAPAPSQLRLLLEEIKFQQQKELQQAALQDVAGFMSRGTTYWTDVFVRHFLFQTERAIDADDLLFFIRKKHVRGSLTLPKFQTDVEVFRNDSKKLPIGDPEIEWQETVFLNLLIHQLEYTLTLAVCTRTSPKELQVLKRHTQKVYASPSRRRMDTKGEVEEITYPYLSFMVDNFDEVYSEMTIRDGEMVCVELLAAERDGGFQAVLFLGSIRYDALKRVYDSRASLGSKMAQRMTFGLFSSSHSQRVEYVRLKGPYGKGHAEVAVSKPKGAGVETPTSEPGFCMTDGIWDSDVESDSEDFMFKHHRRLSDPSSNLTNYSRSGWRTGKTGGSSGETNTNRARSQNEGLDYCGLAEIEAGDVRDDRRGDDNVSCCGCCGCECMLTQSKNCSSRRDPNDPVPSRAQTDTSNVETESTSSSTCCGCPCPFRRSQSMALDNIPLNPLPSNSRDEREKDCELMVRRGGRPPLLPSKTVVVPPSSTFLSGFNLDKSSSIACLQDARFICKEKLLRTFPNKLTSSGVRILYLCDARASNNKTELDDGAYNPLWTMRGFTQTFHMWRESRRAQSVPLNAFLTYITLPCTSIMKDVLEHRDEPSYQVCLCLFWLHKSCHFKLKSLRTKKVMQSLLSMSLKYNIQD</sequence>
<dbReference type="AlphaFoldDB" id="A0A8J2JHU3"/>
<dbReference type="PANTHER" id="PTHR21477">
    <property type="entry name" value="ZGC:172139"/>
    <property type="match status" value="1"/>
</dbReference>
<accession>A0A8J2JHU3</accession>
<protein>
    <submittedName>
        <fullName evidence="2">Uncharacterized protein</fullName>
    </submittedName>
</protein>
<feature type="compositionally biased region" description="Polar residues" evidence="1">
    <location>
        <begin position="335"/>
        <end position="347"/>
    </location>
</feature>